<keyword evidence="1" id="KW-1133">Transmembrane helix</keyword>
<name>A0A8S1NAP7_9CILI</name>
<evidence type="ECO:0000313" key="3">
    <source>
        <dbReference type="Proteomes" id="UP000692954"/>
    </source>
</evidence>
<reference evidence="2" key="1">
    <citation type="submission" date="2021-01" db="EMBL/GenBank/DDBJ databases">
        <authorList>
            <consortium name="Genoscope - CEA"/>
            <person name="William W."/>
        </authorList>
    </citation>
    <scope>NUCLEOTIDE SEQUENCE</scope>
</reference>
<evidence type="ECO:0000313" key="2">
    <source>
        <dbReference type="EMBL" id="CAD8086065.1"/>
    </source>
</evidence>
<keyword evidence="3" id="KW-1185">Reference proteome</keyword>
<sequence>MGIEPDLFNIVFIILYLSKTQSAFIFQYILDPEIYLYFVIFKGCFQQI</sequence>
<dbReference type="AlphaFoldDB" id="A0A8S1NAP7"/>
<dbReference type="EMBL" id="CAJJDN010000049">
    <property type="protein sequence ID" value="CAD8086065.1"/>
    <property type="molecule type" value="Genomic_DNA"/>
</dbReference>
<organism evidence="2 3">
    <name type="scientific">Paramecium sonneborni</name>
    <dbReference type="NCBI Taxonomy" id="65129"/>
    <lineage>
        <taxon>Eukaryota</taxon>
        <taxon>Sar</taxon>
        <taxon>Alveolata</taxon>
        <taxon>Ciliophora</taxon>
        <taxon>Intramacronucleata</taxon>
        <taxon>Oligohymenophorea</taxon>
        <taxon>Peniculida</taxon>
        <taxon>Parameciidae</taxon>
        <taxon>Paramecium</taxon>
    </lineage>
</organism>
<proteinExistence type="predicted"/>
<comment type="caution">
    <text evidence="2">The sequence shown here is derived from an EMBL/GenBank/DDBJ whole genome shotgun (WGS) entry which is preliminary data.</text>
</comment>
<dbReference type="Proteomes" id="UP000692954">
    <property type="component" value="Unassembled WGS sequence"/>
</dbReference>
<accession>A0A8S1NAP7</accession>
<keyword evidence="1" id="KW-0472">Membrane</keyword>
<protein>
    <submittedName>
        <fullName evidence="2">Uncharacterized protein</fullName>
    </submittedName>
</protein>
<evidence type="ECO:0000256" key="1">
    <source>
        <dbReference type="SAM" id="Phobius"/>
    </source>
</evidence>
<gene>
    <name evidence="2" type="ORF">PSON_ATCC_30995.1.T0490162</name>
</gene>
<feature type="transmembrane region" description="Helical" evidence="1">
    <location>
        <begin position="7"/>
        <end position="30"/>
    </location>
</feature>
<keyword evidence="1" id="KW-0812">Transmembrane</keyword>